<proteinExistence type="predicted"/>
<dbReference type="InterPro" id="IPR000843">
    <property type="entry name" value="HTH_LacI"/>
</dbReference>
<dbReference type="RefSeq" id="WP_055466117.1">
    <property type="nucleotide sequence ID" value="NZ_LKHS01000009.1"/>
</dbReference>
<keyword evidence="2" id="KW-0238">DNA-binding</keyword>
<dbReference type="PRINTS" id="PR00036">
    <property type="entry name" value="HTHLACI"/>
</dbReference>
<keyword evidence="3" id="KW-0804">Transcription</keyword>
<dbReference type="InterPro" id="IPR028082">
    <property type="entry name" value="Peripla_BP_I"/>
</dbReference>
<dbReference type="InterPro" id="IPR010982">
    <property type="entry name" value="Lambda_DNA-bd_dom_sf"/>
</dbReference>
<dbReference type="PANTHER" id="PTHR30146">
    <property type="entry name" value="LACI-RELATED TRANSCRIPTIONAL REPRESSOR"/>
    <property type="match status" value="1"/>
</dbReference>
<evidence type="ECO:0000313" key="5">
    <source>
        <dbReference type="EMBL" id="KQH85845.1"/>
    </source>
</evidence>
<dbReference type="CDD" id="cd06270">
    <property type="entry name" value="PBP1_GalS-like"/>
    <property type="match status" value="1"/>
</dbReference>
<comment type="caution">
    <text evidence="5">The sequence shown here is derived from an EMBL/GenBank/DDBJ whole genome shotgun (WGS) entry which is preliminary data.</text>
</comment>
<dbReference type="GO" id="GO:0000976">
    <property type="term" value="F:transcription cis-regulatory region binding"/>
    <property type="evidence" value="ECO:0007669"/>
    <property type="project" value="TreeGrafter"/>
</dbReference>
<dbReference type="EMBL" id="LKHS01000009">
    <property type="protein sequence ID" value="KQH85845.1"/>
    <property type="molecule type" value="Genomic_DNA"/>
</dbReference>
<sequence length="334" mass="35945">MATINDVCKAAGVSKATVSRVINGSGQVKEATRQAVMNAMADLGYQPNALAQALATNTSHALGLILPQFQSSYFGSVLHHAEQGAQQAGKKLLVVNSKDTADGERDAVITLTNQRCDAIMLYSRHLSQADLDQLQRTIAVPLVVINRELTLDAVPSFGFDQGQLATIAMQHLVELGHQRIACITSPLHSETGRLRFDVYQAMLKQHHLESRPEWVAKGNNTLERGYQAAQELLAQGHTFSAIFACNDDMAIGAIRALHDAGLSVPHDVSVIGIDNEPASAYAIPSLSTVSLPITTLTQDAVALTIALANKHSKAPQHQTYCGELVQRESTRAVK</sequence>
<dbReference type="Proteomes" id="UP000051221">
    <property type="component" value="Unassembled WGS sequence"/>
</dbReference>
<dbReference type="Gene3D" id="3.40.50.2300">
    <property type="match status" value="2"/>
</dbReference>
<dbReference type="Pfam" id="PF00356">
    <property type="entry name" value="LacI"/>
    <property type="match status" value="1"/>
</dbReference>
<dbReference type="AlphaFoldDB" id="A0A0Q2R115"/>
<dbReference type="PROSITE" id="PS50932">
    <property type="entry name" value="HTH_LACI_2"/>
    <property type="match status" value="1"/>
</dbReference>
<evidence type="ECO:0000313" key="6">
    <source>
        <dbReference type="Proteomes" id="UP000051221"/>
    </source>
</evidence>
<evidence type="ECO:0000256" key="3">
    <source>
        <dbReference type="ARBA" id="ARBA00023163"/>
    </source>
</evidence>
<keyword evidence="1" id="KW-0805">Transcription regulation</keyword>
<dbReference type="SUPFAM" id="SSF47413">
    <property type="entry name" value="lambda repressor-like DNA-binding domains"/>
    <property type="match status" value="1"/>
</dbReference>
<protein>
    <submittedName>
        <fullName evidence="5">LacI family transcriptional regulator</fullName>
    </submittedName>
</protein>
<dbReference type="SMART" id="SM00354">
    <property type="entry name" value="HTH_LACI"/>
    <property type="match status" value="1"/>
</dbReference>
<dbReference type="GO" id="GO:0003700">
    <property type="term" value="F:DNA-binding transcription factor activity"/>
    <property type="evidence" value="ECO:0007669"/>
    <property type="project" value="TreeGrafter"/>
</dbReference>
<dbReference type="PANTHER" id="PTHR30146:SF67">
    <property type="entry name" value="HTH-TYPE TRANSCRIPTIONAL REGULATOR ASCG"/>
    <property type="match status" value="1"/>
</dbReference>
<dbReference type="FunFam" id="1.10.260.40:FF:000002">
    <property type="entry name" value="HTH-type transcriptional repressor PurR"/>
    <property type="match status" value="1"/>
</dbReference>
<dbReference type="Pfam" id="PF13377">
    <property type="entry name" value="Peripla_BP_3"/>
    <property type="match status" value="1"/>
</dbReference>
<dbReference type="FunCoup" id="A0A0Q2R115">
    <property type="interactions" value="24"/>
</dbReference>
<evidence type="ECO:0000259" key="4">
    <source>
        <dbReference type="PROSITE" id="PS50932"/>
    </source>
</evidence>
<dbReference type="SUPFAM" id="SSF53822">
    <property type="entry name" value="Periplasmic binding protein-like I"/>
    <property type="match status" value="1"/>
</dbReference>
<evidence type="ECO:0000256" key="1">
    <source>
        <dbReference type="ARBA" id="ARBA00023015"/>
    </source>
</evidence>
<dbReference type="InterPro" id="IPR046335">
    <property type="entry name" value="LacI/GalR-like_sensor"/>
</dbReference>
<dbReference type="CDD" id="cd01392">
    <property type="entry name" value="HTH_LacI"/>
    <property type="match status" value="1"/>
</dbReference>
<reference evidence="5 6" key="1">
    <citation type="submission" date="2015-08" db="EMBL/GenBank/DDBJ databases">
        <title>Antibacterial properties of a collection of Vibrionaceae strains.</title>
        <authorList>
            <person name="Giubergia S."/>
        </authorList>
    </citation>
    <scope>NUCLEOTIDE SEQUENCE [LARGE SCALE GENOMIC DNA]</scope>
    <source>
        <strain evidence="5 6">S0821</strain>
    </source>
</reference>
<gene>
    <name evidence="5" type="ORF">AMR76_11225</name>
</gene>
<feature type="domain" description="HTH lacI-type" evidence="4">
    <location>
        <begin position="2"/>
        <end position="56"/>
    </location>
</feature>
<dbReference type="Gene3D" id="1.10.260.40">
    <property type="entry name" value="lambda repressor-like DNA-binding domains"/>
    <property type="match status" value="1"/>
</dbReference>
<organism evidence="5 6">
    <name type="scientific">Vibrio furnissii</name>
    <dbReference type="NCBI Taxonomy" id="29494"/>
    <lineage>
        <taxon>Bacteria</taxon>
        <taxon>Pseudomonadati</taxon>
        <taxon>Pseudomonadota</taxon>
        <taxon>Gammaproteobacteria</taxon>
        <taxon>Vibrionales</taxon>
        <taxon>Vibrionaceae</taxon>
        <taxon>Vibrio</taxon>
    </lineage>
</organism>
<dbReference type="InParanoid" id="A0A0Q2R115"/>
<evidence type="ECO:0000256" key="2">
    <source>
        <dbReference type="ARBA" id="ARBA00023125"/>
    </source>
</evidence>
<name>A0A0Q2R115_VIBFU</name>
<accession>A0A0Q2R115</accession>
<keyword evidence="6" id="KW-1185">Reference proteome</keyword>